<sequence length="299" mass="34160">MNTKDLTYFSSLVELKNYTLVAKKLHVSQPTITVAIQRLESEFETTLIERDRVHNKLSITQAGTLLYQRAQQILKNLDLVKSEIDQIDKPIIRFGLPQLIGSIWFPLVIGDLFDKGLMKYIHTTESNSDILLKQIKNSELDVALLATVRPLQSADLDTVLLASHPFKVAVNKNHPLANRKKITFNQLASEKFIMLDDSFIHRKALDAYSLYADFKPNVIYRSENIDLIKKMVADGYGVSLLLSDSIDNDRSLVSLQLEEPVAERFNLSLAIRKSFLPNEMQRDFINSLFNLRKIILNNN</sequence>
<keyword evidence="3" id="KW-0238">DNA-binding</keyword>
<dbReference type="EMBL" id="JADIMP010000022">
    <property type="protein sequence ID" value="MBO8441058.1"/>
    <property type="molecule type" value="Genomic_DNA"/>
</dbReference>
<evidence type="ECO:0000256" key="4">
    <source>
        <dbReference type="ARBA" id="ARBA00023163"/>
    </source>
</evidence>
<name>A0A9D9E515_9LACO</name>
<gene>
    <name evidence="6" type="ORF">IAA89_01210</name>
</gene>
<dbReference type="Gene3D" id="1.10.10.10">
    <property type="entry name" value="Winged helix-like DNA-binding domain superfamily/Winged helix DNA-binding domain"/>
    <property type="match status" value="1"/>
</dbReference>
<evidence type="ECO:0000256" key="3">
    <source>
        <dbReference type="ARBA" id="ARBA00023125"/>
    </source>
</evidence>
<dbReference type="GO" id="GO:0003700">
    <property type="term" value="F:DNA-binding transcription factor activity"/>
    <property type="evidence" value="ECO:0007669"/>
    <property type="project" value="InterPro"/>
</dbReference>
<dbReference type="InterPro" id="IPR036388">
    <property type="entry name" value="WH-like_DNA-bd_sf"/>
</dbReference>
<dbReference type="AlphaFoldDB" id="A0A9D9E515"/>
<dbReference type="PANTHER" id="PTHR30419">
    <property type="entry name" value="HTH-TYPE TRANSCRIPTIONAL REGULATOR YBHD"/>
    <property type="match status" value="1"/>
</dbReference>
<dbReference type="Proteomes" id="UP000823614">
    <property type="component" value="Unassembled WGS sequence"/>
</dbReference>
<dbReference type="Pfam" id="PF03466">
    <property type="entry name" value="LysR_substrate"/>
    <property type="match status" value="1"/>
</dbReference>
<dbReference type="GO" id="GO:0003677">
    <property type="term" value="F:DNA binding"/>
    <property type="evidence" value="ECO:0007669"/>
    <property type="project" value="UniProtKB-KW"/>
</dbReference>
<evidence type="ECO:0000256" key="1">
    <source>
        <dbReference type="ARBA" id="ARBA00009437"/>
    </source>
</evidence>
<dbReference type="PROSITE" id="PS50931">
    <property type="entry name" value="HTH_LYSR"/>
    <property type="match status" value="1"/>
</dbReference>
<keyword evidence="2" id="KW-0805">Transcription regulation</keyword>
<dbReference type="Gene3D" id="3.40.190.290">
    <property type="match status" value="1"/>
</dbReference>
<accession>A0A9D9E515</accession>
<keyword evidence="4" id="KW-0804">Transcription</keyword>
<dbReference type="PANTHER" id="PTHR30419:SF8">
    <property type="entry name" value="NITROGEN ASSIMILATION TRANSCRIPTIONAL ACTIVATOR-RELATED"/>
    <property type="match status" value="1"/>
</dbReference>
<evidence type="ECO:0000256" key="2">
    <source>
        <dbReference type="ARBA" id="ARBA00023015"/>
    </source>
</evidence>
<dbReference type="InterPro" id="IPR005119">
    <property type="entry name" value="LysR_subst-bd"/>
</dbReference>
<proteinExistence type="inferred from homology"/>
<feature type="domain" description="HTH lysR-type" evidence="5">
    <location>
        <begin position="1"/>
        <end position="58"/>
    </location>
</feature>
<evidence type="ECO:0000313" key="7">
    <source>
        <dbReference type="Proteomes" id="UP000823614"/>
    </source>
</evidence>
<dbReference type="InterPro" id="IPR036390">
    <property type="entry name" value="WH_DNA-bd_sf"/>
</dbReference>
<dbReference type="SUPFAM" id="SSF53850">
    <property type="entry name" value="Periplasmic binding protein-like II"/>
    <property type="match status" value="1"/>
</dbReference>
<dbReference type="Pfam" id="PF00126">
    <property type="entry name" value="HTH_1"/>
    <property type="match status" value="1"/>
</dbReference>
<comment type="caution">
    <text evidence="6">The sequence shown here is derived from an EMBL/GenBank/DDBJ whole genome shotgun (WGS) entry which is preliminary data.</text>
</comment>
<evidence type="ECO:0000313" key="6">
    <source>
        <dbReference type="EMBL" id="MBO8441058.1"/>
    </source>
</evidence>
<dbReference type="GO" id="GO:0005829">
    <property type="term" value="C:cytosol"/>
    <property type="evidence" value="ECO:0007669"/>
    <property type="project" value="TreeGrafter"/>
</dbReference>
<dbReference type="InterPro" id="IPR050950">
    <property type="entry name" value="HTH-type_LysR_regulators"/>
</dbReference>
<comment type="similarity">
    <text evidence="1">Belongs to the LysR transcriptional regulatory family.</text>
</comment>
<reference evidence="6" key="1">
    <citation type="submission" date="2020-10" db="EMBL/GenBank/DDBJ databases">
        <authorList>
            <person name="Gilroy R."/>
        </authorList>
    </citation>
    <scope>NUCLEOTIDE SEQUENCE</scope>
    <source>
        <strain evidence="6">C6-149</strain>
    </source>
</reference>
<organism evidence="6 7">
    <name type="scientific">Candidatus Gallilactobacillus intestinavium</name>
    <dbReference type="NCBI Taxonomy" id="2840838"/>
    <lineage>
        <taxon>Bacteria</taxon>
        <taxon>Bacillati</taxon>
        <taxon>Bacillota</taxon>
        <taxon>Bacilli</taxon>
        <taxon>Lactobacillales</taxon>
        <taxon>Lactobacillaceae</taxon>
        <taxon>Lactobacillaceae incertae sedis</taxon>
        <taxon>Candidatus Gallilactobacillus</taxon>
    </lineage>
</organism>
<dbReference type="InterPro" id="IPR000847">
    <property type="entry name" value="LysR_HTH_N"/>
</dbReference>
<protein>
    <submittedName>
        <fullName evidence="6">LysR family transcriptional regulator</fullName>
    </submittedName>
</protein>
<reference evidence="6" key="2">
    <citation type="journal article" date="2021" name="PeerJ">
        <title>Extensive microbial diversity within the chicken gut microbiome revealed by metagenomics and culture.</title>
        <authorList>
            <person name="Gilroy R."/>
            <person name="Ravi A."/>
            <person name="Getino M."/>
            <person name="Pursley I."/>
            <person name="Horton D.L."/>
            <person name="Alikhan N.F."/>
            <person name="Baker D."/>
            <person name="Gharbi K."/>
            <person name="Hall N."/>
            <person name="Watson M."/>
            <person name="Adriaenssens E.M."/>
            <person name="Foster-Nyarko E."/>
            <person name="Jarju S."/>
            <person name="Secka A."/>
            <person name="Antonio M."/>
            <person name="Oren A."/>
            <person name="Chaudhuri R.R."/>
            <person name="La Ragione R."/>
            <person name="Hildebrand F."/>
            <person name="Pallen M.J."/>
        </authorList>
    </citation>
    <scope>NUCLEOTIDE SEQUENCE</scope>
    <source>
        <strain evidence="6">C6-149</strain>
    </source>
</reference>
<evidence type="ECO:0000259" key="5">
    <source>
        <dbReference type="PROSITE" id="PS50931"/>
    </source>
</evidence>
<dbReference type="SUPFAM" id="SSF46785">
    <property type="entry name" value="Winged helix' DNA-binding domain"/>
    <property type="match status" value="1"/>
</dbReference>
<dbReference type="PRINTS" id="PR00039">
    <property type="entry name" value="HTHLYSR"/>
</dbReference>